<dbReference type="EMBL" id="WNCL01000115">
    <property type="protein sequence ID" value="MTU44563.1"/>
    <property type="molecule type" value="Genomic_DNA"/>
</dbReference>
<reference evidence="2 3" key="1">
    <citation type="journal article" date="2019" name="Nat. Med.">
        <title>A library of human gut bacterial isolates paired with longitudinal multiomics data enables mechanistic microbiome research.</title>
        <authorList>
            <person name="Poyet M."/>
            <person name="Groussin M."/>
            <person name="Gibbons S.M."/>
            <person name="Avila-Pacheco J."/>
            <person name="Jiang X."/>
            <person name="Kearney S.M."/>
            <person name="Perrotta A.R."/>
            <person name="Berdy B."/>
            <person name="Zhao S."/>
            <person name="Lieberman T.D."/>
            <person name="Swanson P.K."/>
            <person name="Smith M."/>
            <person name="Roesemann S."/>
            <person name="Alexander J.E."/>
            <person name="Rich S.A."/>
            <person name="Livny J."/>
            <person name="Vlamakis H."/>
            <person name="Clish C."/>
            <person name="Bullock K."/>
            <person name="Deik A."/>
            <person name="Scott J."/>
            <person name="Pierce K.A."/>
            <person name="Xavier R.J."/>
            <person name="Alm E.J."/>
        </authorList>
    </citation>
    <scope>NUCLEOTIDE SEQUENCE [LARGE SCALE GENOMIC DNA]</scope>
    <source>
        <strain evidence="2 3">BIOML-A2</strain>
    </source>
</reference>
<keyword evidence="1" id="KW-0175">Coiled coil</keyword>
<evidence type="ECO:0000313" key="3">
    <source>
        <dbReference type="Proteomes" id="UP000462362"/>
    </source>
</evidence>
<evidence type="ECO:0000256" key="1">
    <source>
        <dbReference type="SAM" id="Coils"/>
    </source>
</evidence>
<dbReference type="InterPro" id="IPR058915">
    <property type="entry name" value="AcrVA2-like"/>
</dbReference>
<dbReference type="Proteomes" id="UP000462362">
    <property type="component" value="Unassembled WGS sequence"/>
</dbReference>
<gene>
    <name evidence="2" type="ORF">GMD42_13465</name>
</gene>
<dbReference type="AlphaFoldDB" id="A0A844LIG3"/>
<name>A0A844LIG3_9BURK</name>
<evidence type="ECO:0000313" key="2">
    <source>
        <dbReference type="EMBL" id="MTU44563.1"/>
    </source>
</evidence>
<organism evidence="2 3">
    <name type="scientific">Parasutterella excrementihominis</name>
    <dbReference type="NCBI Taxonomy" id="487175"/>
    <lineage>
        <taxon>Bacteria</taxon>
        <taxon>Pseudomonadati</taxon>
        <taxon>Pseudomonadota</taxon>
        <taxon>Betaproteobacteria</taxon>
        <taxon>Burkholderiales</taxon>
        <taxon>Sutterellaceae</taxon>
        <taxon>Parasutterella</taxon>
    </lineage>
</organism>
<sequence length="270" mass="31424">MSIAPFRTPRSEREREALEELVEARRNLAEVARRRELARHNVLVWSAISRPEPYSPRSAPIIRTAFAHEMGDYSDLVESLPLFHASPDFVSTFSALSEDAPSVKDWPEKPFMLHFATRLWGRWVALAYLGDERFVALSIEETDDDYELAVVSDTKWGRLISWIIDNPDLMEKTPRDLRPKAERRQRNKSRPDRPRLVTIVDLRAAHREAAADVAAAERTYRSRWIVRGHWHRFWTGPRDGERKLETRYVMPYVKGPAGAPLNVTERVKKW</sequence>
<proteinExistence type="predicted"/>
<dbReference type="Pfam" id="PF26125">
    <property type="entry name" value="AcrVA2-like"/>
    <property type="match status" value="1"/>
</dbReference>
<accession>A0A844LIG3</accession>
<comment type="caution">
    <text evidence="2">The sequence shown here is derived from an EMBL/GenBank/DDBJ whole genome shotgun (WGS) entry which is preliminary data.</text>
</comment>
<protein>
    <submittedName>
        <fullName evidence="2">Uncharacterized protein</fullName>
    </submittedName>
</protein>
<feature type="coiled-coil region" evidence="1">
    <location>
        <begin position="11"/>
        <end position="41"/>
    </location>
</feature>